<dbReference type="OrthoDB" id="7450at10239"/>
<evidence type="ECO:0000313" key="3">
    <source>
        <dbReference type="EMBL" id="AMS02577.1"/>
    </source>
</evidence>
<protein>
    <submittedName>
        <fullName evidence="3">Major capsid protein</fullName>
    </submittedName>
</protein>
<sequence>MANENILMDPVHPDAAIAFAREVPDQAQNVLNQYLPDKTIQDTRVEVTEVEMTSHVAEYRSFDGSIPRLKRDGYRVSQVSLQPLSQRGGYGEYERLQLEKLRQNGGSEAALADAIYNDIERSVKYIRNRVEIARGQLLSTGQQVINENGVNLSADYGVPDEHFVSPEVEWTDVDDAKPIEDLLKWVEVYADSYGAVPAGMLMSRKTKGLLRASAEIRNFANMNVVGGPRFVNDAVVASALDNFDLPGILPTYDQKIAGNRVIPEGKIIFLPPNPADLGNTYWGITATAMELLNAAQTDLSFADAPGLVGIVTKTGPPFLQEVIVDSLVLPVLNNPKALFVADISVGTAS</sequence>
<accession>A0A142K8Z4</accession>
<gene>
    <name evidence="3" type="primary">33</name>
    <name evidence="3" type="ORF">SEA_YVONNETASTIC_33</name>
</gene>
<organism evidence="3 4">
    <name type="scientific">Gordonia phage Yvonnetastic</name>
    <dbReference type="NCBI Taxonomy" id="1821566"/>
    <lineage>
        <taxon>Viruses</taxon>
        <taxon>Duplodnaviria</taxon>
        <taxon>Heunggongvirae</taxon>
        <taxon>Uroviricota</taxon>
        <taxon>Caudoviricetes</taxon>
        <taxon>Yvonnevirus</taxon>
        <taxon>Yvonnevirus yvonnetastic</taxon>
        <taxon>Gordonia virus Yvonnetastic</taxon>
    </lineage>
</organism>
<dbReference type="InterPro" id="IPR005564">
    <property type="entry name" value="Major_capsid_GpE"/>
</dbReference>
<keyword evidence="4" id="KW-1185">Reference proteome</keyword>
<dbReference type="RefSeq" id="YP_009301087.1">
    <property type="nucleotide sequence ID" value="NC_031230.1"/>
</dbReference>
<dbReference type="EMBL" id="KU963248">
    <property type="protein sequence ID" value="AMS02577.1"/>
    <property type="molecule type" value="Genomic_DNA"/>
</dbReference>
<evidence type="ECO:0000256" key="1">
    <source>
        <dbReference type="ARBA" id="ARBA00022561"/>
    </source>
</evidence>
<keyword evidence="1" id="KW-0946">Virion</keyword>
<evidence type="ECO:0000256" key="2">
    <source>
        <dbReference type="ARBA" id="ARBA00023200"/>
    </source>
</evidence>
<keyword evidence="2" id="KW-1035">Host cytoplasm</keyword>
<evidence type="ECO:0000313" key="4">
    <source>
        <dbReference type="Proteomes" id="UP000201371"/>
    </source>
</evidence>
<name>A0A142K8Z4_9CAUD</name>
<dbReference type="GeneID" id="29124995"/>
<dbReference type="KEGG" id="vg:29124995"/>
<keyword evidence="1" id="KW-0167">Capsid protein</keyword>
<dbReference type="GO" id="GO:0019028">
    <property type="term" value="C:viral capsid"/>
    <property type="evidence" value="ECO:0007669"/>
    <property type="project" value="UniProtKB-KW"/>
</dbReference>
<dbReference type="Pfam" id="PF03864">
    <property type="entry name" value="Phage_cap_E"/>
    <property type="match status" value="1"/>
</dbReference>
<proteinExistence type="predicted"/>
<dbReference type="Gene3D" id="3.90.1690.10">
    <property type="entry name" value="phage-related protein like domain"/>
    <property type="match status" value="1"/>
</dbReference>
<dbReference type="Proteomes" id="UP000201371">
    <property type="component" value="Segment"/>
</dbReference>
<reference evidence="4" key="1">
    <citation type="submission" date="2016-03" db="EMBL/GenBank/DDBJ databases">
        <authorList>
            <person name="Ploux O."/>
        </authorList>
    </citation>
    <scope>NUCLEOTIDE SEQUENCE [LARGE SCALE GENOMIC DNA]</scope>
</reference>
<dbReference type="InterPro" id="IPR053738">
    <property type="entry name" value="Lambda_capsid_assembly"/>
</dbReference>